<comment type="pathway">
    <text evidence="3">Amino-acid biosynthesis; ergothioneine biosynthesis.</text>
</comment>
<organism evidence="6 7">
    <name type="scientific">Limnoraphis robusta CS-951</name>
    <dbReference type="NCBI Taxonomy" id="1637645"/>
    <lineage>
        <taxon>Bacteria</taxon>
        <taxon>Bacillati</taxon>
        <taxon>Cyanobacteriota</taxon>
        <taxon>Cyanophyceae</taxon>
        <taxon>Oscillatoriophycideae</taxon>
        <taxon>Oscillatoriales</taxon>
        <taxon>Sirenicapillariaceae</taxon>
        <taxon>Limnoraphis</taxon>
    </lineage>
</organism>
<dbReference type="InterPro" id="IPR005532">
    <property type="entry name" value="SUMF_dom"/>
</dbReference>
<sequence length="420" mass="49143">MISTSKNSLKDSLYYAFHRCRLGTLKQLEAVDETAFGAQPHPDFSPVGWHFGHIAFTEAYWLLENCAGLKPLFPEYDQLFRADGLPKHERTQLPVISTINCYLEAVRSQVWRYFETAPIEEQERLWRFILQHESQHSETIALVLQLHRLNCSKNQQLISQSSSKISHSPQTIKIPAGEFEMGNNSVEAMDNEKPLHRLYLDTYWIDRYPVTCGQYRIFMQAGGYQNRQWWSTQGWQWLQQNPVSKPLYWLDDAIFDDHPVCGVSWYEAEAYCKFVGKRLPTEAEWEKAASWDEETQSKRTYPWGEELPNSNRCNCNDSEKMLQGTTSVNGYPQGESAYGVRDLLGNVWEWTGSWFAGYSRFEYYPYVGYSQSYFDQQHRVLRGGSWATRPWAMRCSFRNWYYPGVREILAGFRCVSHGEF</sequence>
<gene>
    <name evidence="6" type="ORF">WN50_06300</name>
</gene>
<dbReference type="InterPro" id="IPR042095">
    <property type="entry name" value="SUMF_sf"/>
</dbReference>
<proteinExistence type="predicted"/>
<evidence type="ECO:0000256" key="1">
    <source>
        <dbReference type="ARBA" id="ARBA00023002"/>
    </source>
</evidence>
<evidence type="ECO:0000259" key="4">
    <source>
        <dbReference type="Pfam" id="PF03781"/>
    </source>
</evidence>
<evidence type="ECO:0000313" key="6">
    <source>
        <dbReference type="EMBL" id="KKD38917.1"/>
    </source>
</evidence>
<dbReference type="RefSeq" id="WP_046277667.1">
    <property type="nucleotide sequence ID" value="NZ_LATL02000332.1"/>
</dbReference>
<dbReference type="PANTHER" id="PTHR23150:SF36">
    <property type="entry name" value="HERCYNINE OXYGENASE"/>
    <property type="match status" value="1"/>
</dbReference>
<dbReference type="InterPro" id="IPR016187">
    <property type="entry name" value="CTDL_fold"/>
</dbReference>
<dbReference type="OrthoDB" id="9768004at2"/>
<comment type="caution">
    <text evidence="6">The sequence shown here is derived from an EMBL/GenBank/DDBJ whole genome shotgun (WGS) entry which is preliminary data.</text>
</comment>
<dbReference type="Gene3D" id="1.20.120.450">
    <property type="entry name" value="dinb family like domain"/>
    <property type="match status" value="1"/>
</dbReference>
<reference evidence="6 7" key="1">
    <citation type="submission" date="2015-06" db="EMBL/GenBank/DDBJ databases">
        <title>Draft genome assembly of filamentous brackish cyanobacterium Limnoraphis robusta strain CS-951.</title>
        <authorList>
            <person name="Willis A."/>
            <person name="Parks M."/>
            <person name="Burford M.A."/>
        </authorList>
    </citation>
    <scope>NUCLEOTIDE SEQUENCE [LARGE SCALE GENOMIC DNA]</scope>
    <source>
        <strain evidence="6 7">CS-951</strain>
    </source>
</reference>
<dbReference type="AlphaFoldDB" id="A0A0F5YJT2"/>
<dbReference type="PATRIC" id="fig|1637645.4.peg.6462"/>
<dbReference type="InterPro" id="IPR034660">
    <property type="entry name" value="DinB/YfiT-like"/>
</dbReference>
<dbReference type="PANTHER" id="PTHR23150">
    <property type="entry name" value="SULFATASE MODIFYING FACTOR 1, 2"/>
    <property type="match status" value="1"/>
</dbReference>
<dbReference type="SUPFAM" id="SSF56436">
    <property type="entry name" value="C-type lectin-like"/>
    <property type="match status" value="1"/>
</dbReference>
<keyword evidence="1" id="KW-0560">Oxidoreductase</keyword>
<evidence type="ECO:0000256" key="2">
    <source>
        <dbReference type="ARBA" id="ARBA00023004"/>
    </source>
</evidence>
<keyword evidence="2" id="KW-0408">Iron</keyword>
<dbReference type="Proteomes" id="UP000033607">
    <property type="component" value="Unassembled WGS sequence"/>
</dbReference>
<dbReference type="Pfam" id="PF03781">
    <property type="entry name" value="FGE-sulfatase"/>
    <property type="match status" value="1"/>
</dbReference>
<evidence type="ECO:0000313" key="7">
    <source>
        <dbReference type="Proteomes" id="UP000033607"/>
    </source>
</evidence>
<evidence type="ECO:0000256" key="3">
    <source>
        <dbReference type="ARBA" id="ARBA00037882"/>
    </source>
</evidence>
<protein>
    <recommendedName>
        <fullName evidence="8">Ergothioneine biosynthesis protein EgtB</fullName>
    </recommendedName>
</protein>
<feature type="domain" description="Sulfatase-modifying factor enzyme-like" evidence="4">
    <location>
        <begin position="169"/>
        <end position="415"/>
    </location>
</feature>
<dbReference type="Gene3D" id="3.90.1580.10">
    <property type="entry name" value="paralog of FGE (formylglycine-generating enzyme)"/>
    <property type="match status" value="1"/>
</dbReference>
<dbReference type="SUPFAM" id="SSF109854">
    <property type="entry name" value="DinB/YfiT-like putative metalloenzymes"/>
    <property type="match status" value="1"/>
</dbReference>
<dbReference type="Pfam" id="PF12867">
    <property type="entry name" value="DinB_2"/>
    <property type="match status" value="1"/>
</dbReference>
<name>A0A0F5YJT2_9CYAN</name>
<evidence type="ECO:0000259" key="5">
    <source>
        <dbReference type="Pfam" id="PF12867"/>
    </source>
</evidence>
<dbReference type="InterPro" id="IPR024775">
    <property type="entry name" value="DinB-like"/>
</dbReference>
<accession>A0A0F5YJT2</accession>
<evidence type="ECO:0008006" key="8">
    <source>
        <dbReference type="Google" id="ProtNLM"/>
    </source>
</evidence>
<feature type="domain" description="DinB-like" evidence="5">
    <location>
        <begin position="17"/>
        <end position="140"/>
    </location>
</feature>
<dbReference type="EMBL" id="LATL02000332">
    <property type="protein sequence ID" value="KKD38917.1"/>
    <property type="molecule type" value="Genomic_DNA"/>
</dbReference>
<dbReference type="InterPro" id="IPR051043">
    <property type="entry name" value="Sulfatase_Mod_Factor_Kinase"/>
</dbReference>